<dbReference type="PROSITE" id="PS50110">
    <property type="entry name" value="RESPONSE_REGULATORY"/>
    <property type="match status" value="1"/>
</dbReference>
<dbReference type="PROSITE" id="PS50930">
    <property type="entry name" value="HTH_LYTTR"/>
    <property type="match status" value="1"/>
</dbReference>
<comment type="caution">
    <text evidence="4">The sequence shown here is derived from an EMBL/GenBank/DDBJ whole genome shotgun (WGS) entry which is preliminary data.</text>
</comment>
<dbReference type="PANTHER" id="PTHR37299">
    <property type="entry name" value="TRANSCRIPTIONAL REGULATOR-RELATED"/>
    <property type="match status" value="1"/>
</dbReference>
<reference evidence="4" key="1">
    <citation type="submission" date="2022-08" db="EMBL/GenBank/DDBJ databases">
        <title>Genomic Encyclopedia of Type Strains, Phase V (KMG-V): Genome sequencing to study the core and pangenomes of soil and plant-associated prokaryotes.</title>
        <authorList>
            <person name="Whitman W."/>
        </authorList>
    </citation>
    <scope>NUCLEOTIDE SEQUENCE</scope>
    <source>
        <strain evidence="5">SP2017</strain>
        <strain evidence="4">SP3049</strain>
    </source>
</reference>
<dbReference type="InterPro" id="IPR046947">
    <property type="entry name" value="LytR-like"/>
</dbReference>
<dbReference type="EMBL" id="JANUBB010000011">
    <property type="protein sequence ID" value="MCS3952730.1"/>
    <property type="molecule type" value="Genomic_DNA"/>
</dbReference>
<dbReference type="AlphaFoldDB" id="A0A9X2Q9P7"/>
<organism evidence="4 6">
    <name type="scientific">Salinibacter ruber</name>
    <dbReference type="NCBI Taxonomy" id="146919"/>
    <lineage>
        <taxon>Bacteria</taxon>
        <taxon>Pseudomonadati</taxon>
        <taxon>Rhodothermota</taxon>
        <taxon>Rhodothermia</taxon>
        <taxon>Rhodothermales</taxon>
        <taxon>Salinibacteraceae</taxon>
        <taxon>Salinibacter</taxon>
    </lineage>
</organism>
<dbReference type="GO" id="GO:0003677">
    <property type="term" value="F:DNA binding"/>
    <property type="evidence" value="ECO:0007669"/>
    <property type="project" value="InterPro"/>
</dbReference>
<dbReference type="EMBL" id="JANUAE010000025">
    <property type="protein sequence ID" value="MCS3712056.1"/>
    <property type="molecule type" value="Genomic_DNA"/>
</dbReference>
<dbReference type="InterPro" id="IPR001789">
    <property type="entry name" value="Sig_transdc_resp-reg_receiver"/>
</dbReference>
<name>A0A9X2Q9P7_9BACT</name>
<feature type="modified residue" description="4-aspartylphosphate" evidence="1">
    <location>
        <position position="57"/>
    </location>
</feature>
<evidence type="ECO:0000313" key="5">
    <source>
        <dbReference type="EMBL" id="MCS3952730.1"/>
    </source>
</evidence>
<dbReference type="GeneID" id="83727146"/>
<dbReference type="SUPFAM" id="SSF52172">
    <property type="entry name" value="CheY-like"/>
    <property type="match status" value="1"/>
</dbReference>
<proteinExistence type="predicted"/>
<dbReference type="Proteomes" id="UP001155057">
    <property type="component" value="Unassembled WGS sequence"/>
</dbReference>
<evidence type="ECO:0000259" key="2">
    <source>
        <dbReference type="PROSITE" id="PS50110"/>
    </source>
</evidence>
<dbReference type="Pfam" id="PF04397">
    <property type="entry name" value="LytTR"/>
    <property type="match status" value="1"/>
</dbReference>
<dbReference type="Pfam" id="PF00072">
    <property type="entry name" value="Response_reg"/>
    <property type="match status" value="1"/>
</dbReference>
<feature type="domain" description="HTH LytTR-type" evidence="3">
    <location>
        <begin position="141"/>
        <end position="247"/>
    </location>
</feature>
<evidence type="ECO:0000313" key="4">
    <source>
        <dbReference type="EMBL" id="MCS3712056.1"/>
    </source>
</evidence>
<feature type="domain" description="Response regulatory" evidence="2">
    <location>
        <begin position="6"/>
        <end position="117"/>
    </location>
</feature>
<dbReference type="PANTHER" id="PTHR37299:SF1">
    <property type="entry name" value="STAGE 0 SPORULATION PROTEIN A HOMOLOG"/>
    <property type="match status" value="1"/>
</dbReference>
<evidence type="ECO:0000313" key="6">
    <source>
        <dbReference type="Proteomes" id="UP001155057"/>
    </source>
</evidence>
<dbReference type="Proteomes" id="UP001155010">
    <property type="component" value="Unassembled WGS sequence"/>
</dbReference>
<evidence type="ECO:0000259" key="3">
    <source>
        <dbReference type="PROSITE" id="PS50930"/>
    </source>
</evidence>
<evidence type="ECO:0000256" key="1">
    <source>
        <dbReference type="PROSITE-ProRule" id="PRU00169"/>
    </source>
</evidence>
<accession>A0A9X2Q9P7</accession>
<dbReference type="Gene3D" id="2.40.50.1020">
    <property type="entry name" value="LytTr DNA-binding domain"/>
    <property type="match status" value="1"/>
</dbReference>
<dbReference type="Gene3D" id="3.40.50.2300">
    <property type="match status" value="1"/>
</dbReference>
<protein>
    <submittedName>
        <fullName evidence="4">Two-component system LytT family response regulator</fullName>
    </submittedName>
</protein>
<dbReference type="RefSeq" id="WP_013060790.1">
    <property type="nucleotide sequence ID" value="NZ_CALTRY010000005.1"/>
</dbReference>
<dbReference type="SMART" id="SM00850">
    <property type="entry name" value="LytTR"/>
    <property type="match status" value="1"/>
</dbReference>
<keyword evidence="1" id="KW-0597">Phosphoprotein</keyword>
<dbReference type="SMART" id="SM00448">
    <property type="entry name" value="REC"/>
    <property type="match status" value="1"/>
</dbReference>
<gene>
    <name evidence="4" type="ORF">GGP61_003692</name>
    <name evidence="5" type="ORF">GGP83_002703</name>
</gene>
<sequence length="250" mass="28118">MPETLRALIVDDERRARQSVRSALADQPDVEVVGEASTVDEAADHVRRSAPDVIFLDVQMRTENGFDLLKRVDRPMQVIFVTAYDEYAARAFEVNALDYLLKPIGPDRLTEALNRARASASSLPQQQSSAASNAFRYDDVFLCDEGHRPRFVRIQDIVYIQADGNYTELHLLDGDTVLTLTALHTWEQRLPDAHFARIHRSTIVQIGCVDRMERTPNATYEAHVPTRDTPLAVSRRRGAALKEHLSPPSG</sequence>
<dbReference type="GO" id="GO:0000156">
    <property type="term" value="F:phosphorelay response regulator activity"/>
    <property type="evidence" value="ECO:0007669"/>
    <property type="project" value="InterPro"/>
</dbReference>
<dbReference type="InterPro" id="IPR011006">
    <property type="entry name" value="CheY-like_superfamily"/>
</dbReference>
<dbReference type="InterPro" id="IPR007492">
    <property type="entry name" value="LytTR_DNA-bd_dom"/>
</dbReference>